<organism evidence="1 2">
    <name type="scientific">Scleroderma citrinum Foug A</name>
    <dbReference type="NCBI Taxonomy" id="1036808"/>
    <lineage>
        <taxon>Eukaryota</taxon>
        <taxon>Fungi</taxon>
        <taxon>Dikarya</taxon>
        <taxon>Basidiomycota</taxon>
        <taxon>Agaricomycotina</taxon>
        <taxon>Agaricomycetes</taxon>
        <taxon>Agaricomycetidae</taxon>
        <taxon>Boletales</taxon>
        <taxon>Sclerodermatineae</taxon>
        <taxon>Sclerodermataceae</taxon>
        <taxon>Scleroderma</taxon>
    </lineage>
</organism>
<reference evidence="2" key="2">
    <citation type="submission" date="2015-01" db="EMBL/GenBank/DDBJ databases">
        <title>Evolutionary Origins and Diversification of the Mycorrhizal Mutualists.</title>
        <authorList>
            <consortium name="DOE Joint Genome Institute"/>
            <consortium name="Mycorrhizal Genomics Consortium"/>
            <person name="Kohler A."/>
            <person name="Kuo A."/>
            <person name="Nagy L.G."/>
            <person name="Floudas D."/>
            <person name="Copeland A."/>
            <person name="Barry K.W."/>
            <person name="Cichocki N."/>
            <person name="Veneault-Fourrey C."/>
            <person name="LaButti K."/>
            <person name="Lindquist E.A."/>
            <person name="Lipzen A."/>
            <person name="Lundell T."/>
            <person name="Morin E."/>
            <person name="Murat C."/>
            <person name="Riley R."/>
            <person name="Ohm R."/>
            <person name="Sun H."/>
            <person name="Tunlid A."/>
            <person name="Henrissat B."/>
            <person name="Grigoriev I.V."/>
            <person name="Hibbett D.S."/>
            <person name="Martin F."/>
        </authorList>
    </citation>
    <scope>NUCLEOTIDE SEQUENCE [LARGE SCALE GENOMIC DNA]</scope>
    <source>
        <strain evidence="2">Foug A</strain>
    </source>
</reference>
<protein>
    <submittedName>
        <fullName evidence="1">Uncharacterized protein</fullName>
    </submittedName>
</protein>
<dbReference type="AlphaFoldDB" id="A0A0C3D7D2"/>
<proteinExistence type="predicted"/>
<sequence length="59" mass="6519">MVTVPHDAKKLAPSRALHGNQPVVPPLVILLPERYVCAVWGRVVPQTHLETLRGEDPIC</sequence>
<dbReference type="Proteomes" id="UP000053989">
    <property type="component" value="Unassembled WGS sequence"/>
</dbReference>
<dbReference type="HOGENOM" id="CLU_2962196_0_0_1"/>
<evidence type="ECO:0000313" key="2">
    <source>
        <dbReference type="Proteomes" id="UP000053989"/>
    </source>
</evidence>
<name>A0A0C3D7D2_9AGAM</name>
<keyword evidence="2" id="KW-1185">Reference proteome</keyword>
<reference evidence="1 2" key="1">
    <citation type="submission" date="2014-04" db="EMBL/GenBank/DDBJ databases">
        <authorList>
            <consortium name="DOE Joint Genome Institute"/>
            <person name="Kuo A."/>
            <person name="Kohler A."/>
            <person name="Nagy L.G."/>
            <person name="Floudas D."/>
            <person name="Copeland A."/>
            <person name="Barry K.W."/>
            <person name="Cichocki N."/>
            <person name="Veneault-Fourrey C."/>
            <person name="LaButti K."/>
            <person name="Lindquist E.A."/>
            <person name="Lipzen A."/>
            <person name="Lundell T."/>
            <person name="Morin E."/>
            <person name="Murat C."/>
            <person name="Sun H."/>
            <person name="Tunlid A."/>
            <person name="Henrissat B."/>
            <person name="Grigoriev I.V."/>
            <person name="Hibbett D.S."/>
            <person name="Martin F."/>
            <person name="Nordberg H.P."/>
            <person name="Cantor M.N."/>
            <person name="Hua S.X."/>
        </authorList>
    </citation>
    <scope>NUCLEOTIDE SEQUENCE [LARGE SCALE GENOMIC DNA]</scope>
    <source>
        <strain evidence="1 2">Foug A</strain>
    </source>
</reference>
<dbReference type="InParanoid" id="A0A0C3D7D2"/>
<evidence type="ECO:0000313" key="1">
    <source>
        <dbReference type="EMBL" id="KIM52319.1"/>
    </source>
</evidence>
<gene>
    <name evidence="1" type="ORF">SCLCIDRAFT_1223903</name>
</gene>
<dbReference type="EMBL" id="KN822215">
    <property type="protein sequence ID" value="KIM52319.1"/>
    <property type="molecule type" value="Genomic_DNA"/>
</dbReference>
<accession>A0A0C3D7D2</accession>